<evidence type="ECO:0000256" key="1">
    <source>
        <dbReference type="ARBA" id="ARBA00004370"/>
    </source>
</evidence>
<accession>A0ABP8NCB0</accession>
<protein>
    <recommendedName>
        <fullName evidence="4">Beta-lactamase-related domain-containing protein</fullName>
    </recommendedName>
</protein>
<comment type="caution">
    <text evidence="5">The sequence shown here is derived from an EMBL/GenBank/DDBJ whole genome shotgun (WGS) entry which is preliminary data.</text>
</comment>
<proteinExistence type="predicted"/>
<evidence type="ECO:0000313" key="5">
    <source>
        <dbReference type="EMBL" id="GAA4464951.1"/>
    </source>
</evidence>
<dbReference type="Proteomes" id="UP001500067">
    <property type="component" value="Unassembled WGS sequence"/>
</dbReference>
<dbReference type="RefSeq" id="WP_345081348.1">
    <property type="nucleotide sequence ID" value="NZ_BAABFA010000010.1"/>
</dbReference>
<dbReference type="PANTHER" id="PTHR46825">
    <property type="entry name" value="D-ALANYL-D-ALANINE-CARBOXYPEPTIDASE/ENDOPEPTIDASE AMPH"/>
    <property type="match status" value="1"/>
</dbReference>
<organism evidence="5 6">
    <name type="scientific">Nemorincola caseinilytica</name>
    <dbReference type="NCBI Taxonomy" id="2054315"/>
    <lineage>
        <taxon>Bacteria</taxon>
        <taxon>Pseudomonadati</taxon>
        <taxon>Bacteroidota</taxon>
        <taxon>Chitinophagia</taxon>
        <taxon>Chitinophagales</taxon>
        <taxon>Chitinophagaceae</taxon>
        <taxon>Nemorincola</taxon>
    </lineage>
</organism>
<name>A0ABP8NCB0_9BACT</name>
<evidence type="ECO:0000313" key="6">
    <source>
        <dbReference type="Proteomes" id="UP001500067"/>
    </source>
</evidence>
<keyword evidence="6" id="KW-1185">Reference proteome</keyword>
<sequence length="356" mass="40140">MYRLLFSCSLFLSSFAASAQATRFADSIQKAFHIPALAYAVVSADSVYELHVAGVRKLGTRQYATPADRFRIGSNTKAVTGLIAAILVKDGKIKWDTRFFDLFPEMRPKARKEYHHLTLLDLLTFRTKLFRYTYTDTEPAKDRFEGSEARQRYQFTQWFFMHEPQPTTDSINFSNLGYIAAGLMLEKATGRSYEQLAGDLGERIGMPVAYGRPNARDSNATCGHDASLRPEVTGNNDHKLSWLLAAGNINCTLPAYVKFIQEHLRGMQGRSHLLSRSEFDMLLFGRSRFAVGWFHTTDTAGRHYAYNIGNPGTFLSKVYVFPGSDRAFIILTNAQTADADEGTDLLYTGLCRIYLH</sequence>
<dbReference type="InterPro" id="IPR012338">
    <property type="entry name" value="Beta-lactam/transpept-like"/>
</dbReference>
<keyword evidence="2" id="KW-0472">Membrane</keyword>
<feature type="domain" description="Beta-lactamase-related" evidence="4">
    <location>
        <begin position="30"/>
        <end position="342"/>
    </location>
</feature>
<dbReference type="InterPro" id="IPR001466">
    <property type="entry name" value="Beta-lactam-related"/>
</dbReference>
<dbReference type="PANTHER" id="PTHR46825:SF11">
    <property type="entry name" value="PENICILLIN-BINDING PROTEIN 4"/>
    <property type="match status" value="1"/>
</dbReference>
<dbReference type="InterPro" id="IPR050491">
    <property type="entry name" value="AmpC-like"/>
</dbReference>
<feature type="signal peptide" evidence="3">
    <location>
        <begin position="1"/>
        <end position="19"/>
    </location>
</feature>
<evidence type="ECO:0000256" key="3">
    <source>
        <dbReference type="SAM" id="SignalP"/>
    </source>
</evidence>
<gene>
    <name evidence="5" type="ORF">GCM10023093_16320</name>
</gene>
<dbReference type="SUPFAM" id="SSF56601">
    <property type="entry name" value="beta-lactamase/transpeptidase-like"/>
    <property type="match status" value="1"/>
</dbReference>
<feature type="chain" id="PRO_5046021616" description="Beta-lactamase-related domain-containing protein" evidence="3">
    <location>
        <begin position="20"/>
        <end position="356"/>
    </location>
</feature>
<evidence type="ECO:0000256" key="2">
    <source>
        <dbReference type="ARBA" id="ARBA00023136"/>
    </source>
</evidence>
<reference evidence="6" key="1">
    <citation type="journal article" date="2019" name="Int. J. Syst. Evol. Microbiol.">
        <title>The Global Catalogue of Microorganisms (GCM) 10K type strain sequencing project: providing services to taxonomists for standard genome sequencing and annotation.</title>
        <authorList>
            <consortium name="The Broad Institute Genomics Platform"/>
            <consortium name="The Broad Institute Genome Sequencing Center for Infectious Disease"/>
            <person name="Wu L."/>
            <person name="Ma J."/>
        </authorList>
    </citation>
    <scope>NUCLEOTIDE SEQUENCE [LARGE SCALE GENOMIC DNA]</scope>
    <source>
        <strain evidence="6">JCM 32105</strain>
    </source>
</reference>
<keyword evidence="3" id="KW-0732">Signal</keyword>
<dbReference type="Pfam" id="PF00144">
    <property type="entry name" value="Beta-lactamase"/>
    <property type="match status" value="1"/>
</dbReference>
<comment type="subcellular location">
    <subcellularLocation>
        <location evidence="1">Membrane</location>
    </subcellularLocation>
</comment>
<dbReference type="EMBL" id="BAABFA010000010">
    <property type="protein sequence ID" value="GAA4464951.1"/>
    <property type="molecule type" value="Genomic_DNA"/>
</dbReference>
<dbReference type="Gene3D" id="3.40.710.10">
    <property type="entry name" value="DD-peptidase/beta-lactamase superfamily"/>
    <property type="match status" value="1"/>
</dbReference>
<evidence type="ECO:0000259" key="4">
    <source>
        <dbReference type="Pfam" id="PF00144"/>
    </source>
</evidence>